<keyword evidence="6" id="KW-0456">Lyase</keyword>
<dbReference type="EC" id="4.3.1.19" evidence="4"/>
<dbReference type="PROSITE" id="PS00165">
    <property type="entry name" value="DEHYDRATASE_SER_THR"/>
    <property type="match status" value="1"/>
</dbReference>
<dbReference type="PANTHER" id="PTHR48078:SF6">
    <property type="entry name" value="L-THREONINE DEHYDRATASE CATABOLIC TDCB"/>
    <property type="match status" value="1"/>
</dbReference>
<dbReference type="Pfam" id="PF00291">
    <property type="entry name" value="PALP"/>
    <property type="match status" value="1"/>
</dbReference>
<dbReference type="RefSeq" id="WP_132335793.1">
    <property type="nucleotide sequence ID" value="NZ_SMJZ01000108.1"/>
</dbReference>
<evidence type="ECO:0000256" key="6">
    <source>
        <dbReference type="ARBA" id="ARBA00023239"/>
    </source>
</evidence>
<sequence length="326" mass="35001">MTEQVTQADIRAAAARISDTVVRTPLLPFDPAEPGRPLWIKPESLQPTAAFKLRGAYNKIKQSLPEARERGIVAHSSGNHARSVAWLAQRLGLRAVIVMPDTAPPNKVDVVRELGAEVVLVPPALRDTHGFVLAEQHGYLPVPPFDDPAVVAGQGTVGLEIMEDLPDADVVLVPVSGGGLAAGVATAVKALRPRTRVVGVEPELAADAEQSLREGRRLAWEPEQTYRTVADGLRTHGLGRVPWEQIRRHLDEIVTVSEEQILDAVRRLALDARLVSEPSGAVTFAAYLAGDTAGKHVAILSGGSVNPALLARVLTEPARQEVLHEH</sequence>
<evidence type="ECO:0000259" key="9">
    <source>
        <dbReference type="Pfam" id="PF00291"/>
    </source>
</evidence>
<gene>
    <name evidence="10" type="ORF">E1267_25735</name>
</gene>
<evidence type="ECO:0000256" key="2">
    <source>
        <dbReference type="ARBA" id="ARBA00001933"/>
    </source>
</evidence>
<dbReference type="PANTHER" id="PTHR48078">
    <property type="entry name" value="THREONINE DEHYDRATASE, MITOCHONDRIAL-RELATED"/>
    <property type="match status" value="1"/>
</dbReference>
<evidence type="ECO:0000256" key="5">
    <source>
        <dbReference type="ARBA" id="ARBA00022898"/>
    </source>
</evidence>
<proteinExistence type="inferred from homology"/>
<dbReference type="CDD" id="cd01562">
    <property type="entry name" value="Thr-dehyd"/>
    <property type="match status" value="1"/>
</dbReference>
<dbReference type="AlphaFoldDB" id="A0A4R4N4C4"/>
<accession>A0A4R4N4C4</accession>
<evidence type="ECO:0000256" key="1">
    <source>
        <dbReference type="ARBA" id="ARBA00001274"/>
    </source>
</evidence>
<dbReference type="GO" id="GO:0006565">
    <property type="term" value="P:L-serine catabolic process"/>
    <property type="evidence" value="ECO:0007669"/>
    <property type="project" value="TreeGrafter"/>
</dbReference>
<evidence type="ECO:0000256" key="4">
    <source>
        <dbReference type="ARBA" id="ARBA00012096"/>
    </source>
</evidence>
<dbReference type="GO" id="GO:0006567">
    <property type="term" value="P:L-threonine catabolic process"/>
    <property type="evidence" value="ECO:0007669"/>
    <property type="project" value="TreeGrafter"/>
</dbReference>
<dbReference type="GO" id="GO:0030170">
    <property type="term" value="F:pyridoxal phosphate binding"/>
    <property type="evidence" value="ECO:0007669"/>
    <property type="project" value="InterPro"/>
</dbReference>
<feature type="domain" description="Tryptophan synthase beta chain-like PALP" evidence="9">
    <location>
        <begin position="17"/>
        <end position="301"/>
    </location>
</feature>
<dbReference type="Gene3D" id="3.40.50.1100">
    <property type="match status" value="2"/>
</dbReference>
<dbReference type="OrthoDB" id="9811476at2"/>
<dbReference type="GO" id="GO:0009097">
    <property type="term" value="P:isoleucine biosynthetic process"/>
    <property type="evidence" value="ECO:0007669"/>
    <property type="project" value="TreeGrafter"/>
</dbReference>
<dbReference type="Proteomes" id="UP000295157">
    <property type="component" value="Unassembled WGS sequence"/>
</dbReference>
<dbReference type="InterPro" id="IPR001926">
    <property type="entry name" value="TrpB-like_PALP"/>
</dbReference>
<evidence type="ECO:0000256" key="7">
    <source>
        <dbReference type="ARBA" id="ARBA00025527"/>
    </source>
</evidence>
<comment type="caution">
    <text evidence="10">The sequence shown here is derived from an EMBL/GenBank/DDBJ whole genome shotgun (WGS) entry which is preliminary data.</text>
</comment>
<organism evidence="10 11">
    <name type="scientific">Nonomuraea longispora</name>
    <dbReference type="NCBI Taxonomy" id="1848320"/>
    <lineage>
        <taxon>Bacteria</taxon>
        <taxon>Bacillati</taxon>
        <taxon>Actinomycetota</taxon>
        <taxon>Actinomycetes</taxon>
        <taxon>Streptosporangiales</taxon>
        <taxon>Streptosporangiaceae</taxon>
        <taxon>Nonomuraea</taxon>
    </lineage>
</organism>
<dbReference type="InterPro" id="IPR000634">
    <property type="entry name" value="Ser/Thr_deHydtase_PyrdxlP-BS"/>
</dbReference>
<dbReference type="GO" id="GO:0004794">
    <property type="term" value="F:threonine deaminase activity"/>
    <property type="evidence" value="ECO:0007669"/>
    <property type="project" value="UniProtKB-EC"/>
</dbReference>
<dbReference type="InterPro" id="IPR036052">
    <property type="entry name" value="TrpB-like_PALP_sf"/>
</dbReference>
<dbReference type="EMBL" id="SMJZ01000108">
    <property type="protein sequence ID" value="TDC03599.1"/>
    <property type="molecule type" value="Genomic_DNA"/>
</dbReference>
<dbReference type="GO" id="GO:0003941">
    <property type="term" value="F:L-serine ammonia-lyase activity"/>
    <property type="evidence" value="ECO:0007669"/>
    <property type="project" value="TreeGrafter"/>
</dbReference>
<comment type="catalytic activity">
    <reaction evidence="1">
        <text>L-threonine = 2-oxobutanoate + NH4(+)</text>
        <dbReference type="Rhea" id="RHEA:22108"/>
        <dbReference type="ChEBI" id="CHEBI:16763"/>
        <dbReference type="ChEBI" id="CHEBI:28938"/>
        <dbReference type="ChEBI" id="CHEBI:57926"/>
        <dbReference type="EC" id="4.3.1.19"/>
    </reaction>
</comment>
<keyword evidence="11" id="KW-1185">Reference proteome</keyword>
<keyword evidence="5" id="KW-0663">Pyridoxal phosphate</keyword>
<dbReference type="FunFam" id="3.40.50.1100:FF:000007">
    <property type="entry name" value="L-threonine dehydratase catabolic TdcB"/>
    <property type="match status" value="1"/>
</dbReference>
<protein>
    <recommendedName>
        <fullName evidence="4">threonine ammonia-lyase</fullName>
        <ecNumber evidence="4">4.3.1.19</ecNumber>
    </recommendedName>
    <alternativeName>
        <fullName evidence="8">Threonine deaminase</fullName>
    </alternativeName>
</protein>
<name>A0A4R4N4C4_9ACTN</name>
<reference evidence="10 11" key="1">
    <citation type="submission" date="2019-02" db="EMBL/GenBank/DDBJ databases">
        <title>Draft genome sequences of novel Actinobacteria.</title>
        <authorList>
            <person name="Sahin N."/>
            <person name="Ay H."/>
            <person name="Saygin H."/>
        </authorList>
    </citation>
    <scope>NUCLEOTIDE SEQUENCE [LARGE SCALE GENOMIC DNA]</scope>
    <source>
        <strain evidence="10 11">KC201</strain>
    </source>
</reference>
<evidence type="ECO:0000313" key="10">
    <source>
        <dbReference type="EMBL" id="TDC03599.1"/>
    </source>
</evidence>
<evidence type="ECO:0000256" key="3">
    <source>
        <dbReference type="ARBA" id="ARBA00010869"/>
    </source>
</evidence>
<comment type="cofactor">
    <cofactor evidence="2">
        <name>pyridoxal 5'-phosphate</name>
        <dbReference type="ChEBI" id="CHEBI:597326"/>
    </cofactor>
</comment>
<dbReference type="InterPro" id="IPR050147">
    <property type="entry name" value="Ser/Thr_Dehydratase"/>
</dbReference>
<dbReference type="SUPFAM" id="SSF53686">
    <property type="entry name" value="Tryptophan synthase beta subunit-like PLP-dependent enzymes"/>
    <property type="match status" value="1"/>
</dbReference>
<comment type="function">
    <text evidence="7">Catalyzes the anaerobic formation of alpha-ketobutyrate and ammonia from threonine in a two-step reaction. The first step involved a dehydration of threonine and a production of enamine intermediates (aminocrotonate), which tautomerizes to its imine form (iminobutyrate). Both intermediates are unstable and short-lived. The second step is the nonenzymatic hydrolysis of the enamine/imine intermediates to form 2-ketobutyrate and free ammonia. In the low water environment of the cell, the second step is accelerated by RidA.</text>
</comment>
<evidence type="ECO:0000313" key="11">
    <source>
        <dbReference type="Proteomes" id="UP000295157"/>
    </source>
</evidence>
<comment type="similarity">
    <text evidence="3">Belongs to the serine/threonine dehydratase family.</text>
</comment>
<dbReference type="FunFam" id="3.40.50.1100:FF:000005">
    <property type="entry name" value="Threonine dehydratase catabolic"/>
    <property type="match status" value="1"/>
</dbReference>
<evidence type="ECO:0000256" key="8">
    <source>
        <dbReference type="ARBA" id="ARBA00031427"/>
    </source>
</evidence>